<comment type="caution">
    <text evidence="2">The sequence shown here is derived from an EMBL/GenBank/DDBJ whole genome shotgun (WGS) entry which is preliminary data.</text>
</comment>
<organism evidence="2">
    <name type="scientific">mine drainage metagenome</name>
    <dbReference type="NCBI Taxonomy" id="410659"/>
    <lineage>
        <taxon>unclassified sequences</taxon>
        <taxon>metagenomes</taxon>
        <taxon>ecological metagenomes</taxon>
    </lineage>
</organism>
<dbReference type="Pfam" id="PF01118">
    <property type="entry name" value="Semialdhyde_dh"/>
    <property type="match status" value="1"/>
</dbReference>
<dbReference type="EMBL" id="AUZX01001790">
    <property type="protein sequence ID" value="EQD78142.1"/>
    <property type="molecule type" value="Genomic_DNA"/>
</dbReference>
<dbReference type="InterPro" id="IPR036291">
    <property type="entry name" value="NAD(P)-bd_dom_sf"/>
</dbReference>
<dbReference type="NCBIfam" id="NF005144">
    <property type="entry name" value="PRK06598.1"/>
    <property type="match status" value="1"/>
</dbReference>
<dbReference type="Gene3D" id="3.40.50.720">
    <property type="entry name" value="NAD(P)-binding Rossmann-like Domain"/>
    <property type="match status" value="1"/>
</dbReference>
<accession>T1C7T6</accession>
<dbReference type="SMART" id="SM00859">
    <property type="entry name" value="Semialdhyde_dh"/>
    <property type="match status" value="1"/>
</dbReference>
<evidence type="ECO:0000259" key="1">
    <source>
        <dbReference type="SMART" id="SM00859"/>
    </source>
</evidence>
<name>T1C7T6_9ZZZZ</name>
<sequence>MKTVGLVGWRGMVGSVLMQRMSEEGDFAHFTPHFFSTSQAGEVGPNFGGTAAPLQDAHDIDALAALDIIVTCQGGEYTQQVHGALRARGWTGYWIDAASTLRMKEHALIILDPVNRPVIEQGLAAGGARVSVGGNVYR</sequence>
<gene>
    <name evidence="2" type="ORF">B1A_02404</name>
</gene>
<reference evidence="2" key="1">
    <citation type="submission" date="2013-08" db="EMBL/GenBank/DDBJ databases">
        <authorList>
            <person name="Mendez C."/>
            <person name="Richter M."/>
            <person name="Ferrer M."/>
            <person name="Sanchez J."/>
        </authorList>
    </citation>
    <scope>NUCLEOTIDE SEQUENCE</scope>
</reference>
<reference evidence="2" key="2">
    <citation type="journal article" date="2014" name="ISME J.">
        <title>Microbial stratification in low pH oxic and suboxic macroscopic growths along an acid mine drainage.</title>
        <authorList>
            <person name="Mendez-Garcia C."/>
            <person name="Mesa V."/>
            <person name="Sprenger R.R."/>
            <person name="Richter M."/>
            <person name="Diez M.S."/>
            <person name="Solano J."/>
            <person name="Bargiela R."/>
            <person name="Golyshina O.V."/>
            <person name="Manteca A."/>
            <person name="Ramos J.L."/>
            <person name="Gallego J.R."/>
            <person name="Llorente I."/>
            <person name="Martins Dos Santos V.A."/>
            <person name="Jensen O.N."/>
            <person name="Pelaez A.I."/>
            <person name="Sanchez J."/>
            <person name="Ferrer M."/>
        </authorList>
    </citation>
    <scope>NUCLEOTIDE SEQUENCE</scope>
</reference>
<dbReference type="InterPro" id="IPR000534">
    <property type="entry name" value="Semialdehyde_DH_NAD-bd"/>
</dbReference>
<feature type="domain" description="Semialdehyde dehydrogenase NAD-binding" evidence="1">
    <location>
        <begin position="3"/>
        <end position="122"/>
    </location>
</feature>
<protein>
    <submittedName>
        <fullName evidence="2">Aspartate-semialdehyde dehydrogenase</fullName>
    </submittedName>
</protein>
<evidence type="ECO:0000313" key="2">
    <source>
        <dbReference type="EMBL" id="EQD78142.1"/>
    </source>
</evidence>
<dbReference type="PANTHER" id="PTHR46278:SF4">
    <property type="entry name" value="ASPARTATE-SEMIALDEHYDE DEHYDROGENASE"/>
    <property type="match status" value="1"/>
</dbReference>
<dbReference type="AlphaFoldDB" id="T1C7T6"/>
<dbReference type="PANTHER" id="PTHR46278">
    <property type="entry name" value="DEHYDROGENASE, PUTATIVE-RELATED"/>
    <property type="match status" value="1"/>
</dbReference>
<dbReference type="GO" id="GO:0051287">
    <property type="term" value="F:NAD binding"/>
    <property type="evidence" value="ECO:0007669"/>
    <property type="project" value="InterPro"/>
</dbReference>
<dbReference type="CDD" id="cd02314">
    <property type="entry name" value="VcASADH1_like_N"/>
    <property type="match status" value="1"/>
</dbReference>
<proteinExistence type="predicted"/>
<dbReference type="SUPFAM" id="SSF51735">
    <property type="entry name" value="NAD(P)-binding Rossmann-fold domains"/>
    <property type="match status" value="1"/>
</dbReference>
<dbReference type="GO" id="GO:0016620">
    <property type="term" value="F:oxidoreductase activity, acting on the aldehyde or oxo group of donors, NAD or NADP as acceptor"/>
    <property type="evidence" value="ECO:0007669"/>
    <property type="project" value="InterPro"/>
</dbReference>